<dbReference type="InterPro" id="IPR050103">
    <property type="entry name" value="Class-III_PLP-dep_AT"/>
</dbReference>
<dbReference type="OrthoDB" id="425114at2759"/>
<evidence type="ECO:0000256" key="5">
    <source>
        <dbReference type="ARBA" id="ARBA00022898"/>
    </source>
</evidence>
<protein>
    <submittedName>
        <fullName evidence="9">Acetylornithine transaminase</fullName>
    </submittedName>
</protein>
<accession>A0A9P1FX64</accession>
<dbReference type="InterPro" id="IPR015424">
    <property type="entry name" value="PyrdxlP-dep_Trfase"/>
</dbReference>
<reference evidence="7" key="1">
    <citation type="submission" date="2022-10" db="EMBL/GenBank/DDBJ databases">
        <authorList>
            <person name="Chen Y."/>
            <person name="Dougan E. K."/>
            <person name="Chan C."/>
            <person name="Rhodes N."/>
            <person name="Thang M."/>
        </authorList>
    </citation>
    <scope>NUCLEOTIDE SEQUENCE</scope>
</reference>
<organism evidence="7">
    <name type="scientific">Cladocopium goreaui</name>
    <dbReference type="NCBI Taxonomy" id="2562237"/>
    <lineage>
        <taxon>Eukaryota</taxon>
        <taxon>Sar</taxon>
        <taxon>Alveolata</taxon>
        <taxon>Dinophyceae</taxon>
        <taxon>Suessiales</taxon>
        <taxon>Symbiodiniaceae</taxon>
        <taxon>Cladocopium</taxon>
    </lineage>
</organism>
<keyword evidence="3" id="KW-0032">Aminotransferase</keyword>
<keyword evidence="4" id="KW-0808">Transferase</keyword>
<dbReference type="Proteomes" id="UP001152797">
    <property type="component" value="Unassembled WGS sequence"/>
</dbReference>
<keyword evidence="5 6" id="KW-0663">Pyridoxal phosphate</keyword>
<dbReference type="PROSITE" id="PS00600">
    <property type="entry name" value="AA_TRANSFER_CLASS_3"/>
    <property type="match status" value="1"/>
</dbReference>
<dbReference type="AlphaFoldDB" id="A0A9P1FX64"/>
<dbReference type="InterPro" id="IPR005814">
    <property type="entry name" value="Aminotrans_3"/>
</dbReference>
<dbReference type="PANTHER" id="PTHR11986:SF79">
    <property type="entry name" value="ACETYLORNITHINE AMINOTRANSFERASE, MITOCHONDRIAL"/>
    <property type="match status" value="1"/>
</dbReference>
<evidence type="ECO:0000256" key="1">
    <source>
        <dbReference type="ARBA" id="ARBA00001933"/>
    </source>
</evidence>
<comment type="similarity">
    <text evidence="2 6">Belongs to the class-III pyridoxal-phosphate-dependent aminotransferase family.</text>
</comment>
<reference evidence="8" key="2">
    <citation type="submission" date="2024-04" db="EMBL/GenBank/DDBJ databases">
        <authorList>
            <person name="Chen Y."/>
            <person name="Shah S."/>
            <person name="Dougan E. K."/>
            <person name="Thang M."/>
            <person name="Chan C."/>
        </authorList>
    </citation>
    <scope>NUCLEOTIDE SEQUENCE [LARGE SCALE GENOMIC DNA]</scope>
</reference>
<evidence type="ECO:0000313" key="10">
    <source>
        <dbReference type="Proteomes" id="UP001152797"/>
    </source>
</evidence>
<dbReference type="Gene3D" id="3.90.1150.10">
    <property type="entry name" value="Aspartate Aminotransferase, domain 1"/>
    <property type="match status" value="1"/>
</dbReference>
<comment type="caution">
    <text evidence="7">The sequence shown here is derived from an EMBL/GenBank/DDBJ whole genome shotgun (WGS) entry which is preliminary data.</text>
</comment>
<proteinExistence type="inferred from homology"/>
<keyword evidence="10" id="KW-1185">Reference proteome</keyword>
<dbReference type="PANTHER" id="PTHR11986">
    <property type="entry name" value="AMINOTRANSFERASE CLASS III"/>
    <property type="match status" value="1"/>
</dbReference>
<dbReference type="EMBL" id="CAMXCT030001591">
    <property type="protein sequence ID" value="CAL4778743.1"/>
    <property type="molecule type" value="Genomic_DNA"/>
</dbReference>
<evidence type="ECO:0000256" key="4">
    <source>
        <dbReference type="ARBA" id="ARBA00022679"/>
    </source>
</evidence>
<dbReference type="PIRSF" id="PIRSF000521">
    <property type="entry name" value="Transaminase_4ab_Lys_Orn"/>
    <property type="match status" value="1"/>
</dbReference>
<evidence type="ECO:0000256" key="6">
    <source>
        <dbReference type="RuleBase" id="RU003560"/>
    </source>
</evidence>
<dbReference type="InterPro" id="IPR015422">
    <property type="entry name" value="PyrdxlP-dep_Trfase_small"/>
</dbReference>
<dbReference type="EMBL" id="CAMXCT010001591">
    <property type="protein sequence ID" value="CAI3991431.1"/>
    <property type="molecule type" value="Genomic_DNA"/>
</dbReference>
<evidence type="ECO:0000256" key="2">
    <source>
        <dbReference type="ARBA" id="ARBA00008954"/>
    </source>
</evidence>
<evidence type="ECO:0000313" key="8">
    <source>
        <dbReference type="EMBL" id="CAL1144806.1"/>
    </source>
</evidence>
<sequence length="461" mass="49356">MRRARVAWPHLVRGLRSISHQGATAEAPAGAERIGAGIGRISNLVLDRGEGSWLYTTDGEKYLDFSTGIGVTNLGHCHPRVTEAVREQLGKLWHAQVNIAFHGPMLELTKKLEKVMPKGLDSFLFVTTGSEAVEAAVKLARHATKKPNVIVFQGGYHGRTLLTMSMTSSGTKYRAGYGPHASGVFVAPHPFFALHSVPSQPDHAQWAVEQLEIMLQQQTAASETAAVVLEPVLGEGGYVPPAPGLLQGIRDFCDRHNLLFIADEVQSGFGRTGRMFAVDHSNVSPDILVFAKGVASGFPLAGIASRRALTAAQPPGSQGGTYAGNAIACAAANATLDVMMAPNFMETVAARGEHLRKGLEDLRARYPEVIQEVRGPGLMIGLEFHQVGPLDTSGRHGGTVPKGFAQQMVKACLARGLILLPTGIFETLRIIPPLIVSKEECDAGISIFKDALEACIKAREE</sequence>
<dbReference type="GO" id="GO:0042802">
    <property type="term" value="F:identical protein binding"/>
    <property type="evidence" value="ECO:0007669"/>
    <property type="project" value="TreeGrafter"/>
</dbReference>
<dbReference type="GO" id="GO:0008483">
    <property type="term" value="F:transaminase activity"/>
    <property type="evidence" value="ECO:0007669"/>
    <property type="project" value="UniProtKB-KW"/>
</dbReference>
<evidence type="ECO:0000313" key="9">
    <source>
        <dbReference type="EMBL" id="CAL4778743.1"/>
    </source>
</evidence>
<dbReference type="InterPro" id="IPR049704">
    <property type="entry name" value="Aminotrans_3_PPA_site"/>
</dbReference>
<dbReference type="GO" id="GO:0030170">
    <property type="term" value="F:pyridoxal phosphate binding"/>
    <property type="evidence" value="ECO:0007669"/>
    <property type="project" value="InterPro"/>
</dbReference>
<dbReference type="InterPro" id="IPR015421">
    <property type="entry name" value="PyrdxlP-dep_Trfase_major"/>
</dbReference>
<evidence type="ECO:0000313" key="7">
    <source>
        <dbReference type="EMBL" id="CAI3991431.1"/>
    </source>
</evidence>
<comment type="cofactor">
    <cofactor evidence="1">
        <name>pyridoxal 5'-phosphate</name>
        <dbReference type="ChEBI" id="CHEBI:597326"/>
    </cofactor>
</comment>
<dbReference type="Gene3D" id="3.40.640.10">
    <property type="entry name" value="Type I PLP-dependent aspartate aminotransferase-like (Major domain)"/>
    <property type="match status" value="1"/>
</dbReference>
<gene>
    <name evidence="7" type="ORF">C1SCF055_LOCUS18341</name>
</gene>
<dbReference type="CDD" id="cd00610">
    <property type="entry name" value="OAT_like"/>
    <property type="match status" value="1"/>
</dbReference>
<dbReference type="EMBL" id="CAMXCT020001591">
    <property type="protein sequence ID" value="CAL1144806.1"/>
    <property type="molecule type" value="Genomic_DNA"/>
</dbReference>
<dbReference type="SUPFAM" id="SSF53383">
    <property type="entry name" value="PLP-dependent transferases"/>
    <property type="match status" value="1"/>
</dbReference>
<evidence type="ECO:0000256" key="3">
    <source>
        <dbReference type="ARBA" id="ARBA00022576"/>
    </source>
</evidence>
<name>A0A9P1FX64_9DINO</name>
<dbReference type="Pfam" id="PF00202">
    <property type="entry name" value="Aminotran_3"/>
    <property type="match status" value="1"/>
</dbReference>
<dbReference type="FunFam" id="3.40.640.10:FF:000013">
    <property type="entry name" value="4-aminobutyrate aminotransferase"/>
    <property type="match status" value="1"/>
</dbReference>